<dbReference type="PANTHER" id="PTHR43266">
    <property type="entry name" value="MACROLIDE-EFFLUX PROTEIN"/>
    <property type="match status" value="1"/>
</dbReference>
<evidence type="ECO:0000256" key="3">
    <source>
        <dbReference type="ARBA" id="ARBA00022475"/>
    </source>
</evidence>
<dbReference type="SUPFAM" id="SSF103473">
    <property type="entry name" value="MFS general substrate transporter"/>
    <property type="match status" value="1"/>
</dbReference>
<dbReference type="Proteomes" id="UP000238589">
    <property type="component" value="Unassembled WGS sequence"/>
</dbReference>
<gene>
    <name evidence="8" type="ORF">C6P64_08580</name>
</gene>
<keyword evidence="3" id="KW-1003">Cell membrane</keyword>
<dbReference type="NCBIfam" id="NF008397">
    <property type="entry name" value="PRK11195.1"/>
    <property type="match status" value="1"/>
</dbReference>
<sequence length="407" mass="43463">MPKGFYWLILAQFFSALADNSLLIVAMAFLHEQGYPAWWAPLLKFAFTWAYVLLAPGVGHLADMAPKGLLMGWMNAVKLAGALTLLAGLHPMLAFALIGMGASAYAPAKYGLITETVPPSRLVAANGWLEVTVVLSVLLGTGLGGLLVSDFAVGWLGQFWPNPPSWWVETRLATAFALLLGLYLLAALLNIGVPRRAARLPAARLQLRPLLQDFRRSNHQLWLDPLGGLSLAVTTLFWGAGAVLQFAVLRWAQDVVGLALDRAAYLQACVAIGVVVGAGLAAHRIALNRAIEMLPWGVALGLLVAACSLLTSLAWALPLLLLTGAVGGLLVVPMNALLQYRGHRLLSPGRSIAVQGFNENLSVLVMLGIYTLLLWLGLPIVPLMVGFGLLLAAGMAGLMLQLRLKRA</sequence>
<dbReference type="Gene3D" id="1.20.1250.20">
    <property type="entry name" value="MFS general substrate transporter like domains"/>
    <property type="match status" value="1"/>
</dbReference>
<name>A0A2S9K5M8_9BURK</name>
<organism evidence="8 9">
    <name type="scientific">Malikia granosa</name>
    <dbReference type="NCBI Taxonomy" id="263067"/>
    <lineage>
        <taxon>Bacteria</taxon>
        <taxon>Pseudomonadati</taxon>
        <taxon>Pseudomonadota</taxon>
        <taxon>Betaproteobacteria</taxon>
        <taxon>Burkholderiales</taxon>
        <taxon>Comamonadaceae</taxon>
        <taxon>Malikia</taxon>
    </lineage>
</organism>
<dbReference type="InterPro" id="IPR011701">
    <property type="entry name" value="MFS"/>
</dbReference>
<feature type="transmembrane region" description="Helical" evidence="7">
    <location>
        <begin position="82"/>
        <end position="106"/>
    </location>
</feature>
<keyword evidence="5 7" id="KW-1133">Transmembrane helix</keyword>
<dbReference type="PANTHER" id="PTHR43266:SF2">
    <property type="entry name" value="MAJOR FACILITATOR SUPERFAMILY (MFS) PROFILE DOMAIN-CONTAINING PROTEIN"/>
    <property type="match status" value="1"/>
</dbReference>
<evidence type="ECO:0000256" key="5">
    <source>
        <dbReference type="ARBA" id="ARBA00022989"/>
    </source>
</evidence>
<evidence type="ECO:0000256" key="6">
    <source>
        <dbReference type="ARBA" id="ARBA00023136"/>
    </source>
</evidence>
<feature type="transmembrane region" description="Helical" evidence="7">
    <location>
        <begin position="321"/>
        <end position="340"/>
    </location>
</feature>
<feature type="transmembrane region" description="Helical" evidence="7">
    <location>
        <begin position="42"/>
        <end position="62"/>
    </location>
</feature>
<dbReference type="AlphaFoldDB" id="A0A2S9K5M8"/>
<feature type="transmembrane region" description="Helical" evidence="7">
    <location>
        <begin position="127"/>
        <end position="152"/>
    </location>
</feature>
<dbReference type="InterPro" id="IPR036259">
    <property type="entry name" value="MFS_trans_sf"/>
</dbReference>
<comment type="caution">
    <text evidence="8">The sequence shown here is derived from an EMBL/GenBank/DDBJ whole genome shotgun (WGS) entry which is preliminary data.</text>
</comment>
<feature type="transmembrane region" description="Helical" evidence="7">
    <location>
        <begin position="6"/>
        <end position="30"/>
    </location>
</feature>
<reference evidence="8 9" key="1">
    <citation type="submission" date="2018-03" db="EMBL/GenBank/DDBJ databases">
        <title>Comparative genomics illustrates the genes involved in a hyperalkaliphilic mechanisms of Serpentinomonas isolated from highly-alkaline calcium-rich serpentinized springs.</title>
        <authorList>
            <person name="Suzuki S."/>
            <person name="Ishii S."/>
            <person name="Walworth N."/>
            <person name="Bird L."/>
            <person name="Kuenen J.G."/>
            <person name="Nealson K.H."/>
        </authorList>
    </citation>
    <scope>NUCLEOTIDE SEQUENCE [LARGE SCALE GENOMIC DNA]</scope>
    <source>
        <strain evidence="8 9">P1</strain>
    </source>
</reference>
<keyword evidence="2" id="KW-0813">Transport</keyword>
<dbReference type="GO" id="GO:0022857">
    <property type="term" value="F:transmembrane transporter activity"/>
    <property type="evidence" value="ECO:0007669"/>
    <property type="project" value="InterPro"/>
</dbReference>
<evidence type="ECO:0000256" key="4">
    <source>
        <dbReference type="ARBA" id="ARBA00022692"/>
    </source>
</evidence>
<accession>A0A2S9K5M8</accession>
<feature type="transmembrane region" description="Helical" evidence="7">
    <location>
        <begin position="361"/>
        <end position="378"/>
    </location>
</feature>
<evidence type="ECO:0000256" key="7">
    <source>
        <dbReference type="SAM" id="Phobius"/>
    </source>
</evidence>
<feature type="transmembrane region" description="Helical" evidence="7">
    <location>
        <begin position="264"/>
        <end position="282"/>
    </location>
</feature>
<feature type="transmembrane region" description="Helical" evidence="7">
    <location>
        <begin position="226"/>
        <end position="252"/>
    </location>
</feature>
<dbReference type="OrthoDB" id="9803968at2"/>
<evidence type="ECO:0000256" key="2">
    <source>
        <dbReference type="ARBA" id="ARBA00022448"/>
    </source>
</evidence>
<feature type="transmembrane region" description="Helical" evidence="7">
    <location>
        <begin position="294"/>
        <end position="315"/>
    </location>
</feature>
<evidence type="ECO:0000256" key="1">
    <source>
        <dbReference type="ARBA" id="ARBA00004651"/>
    </source>
</evidence>
<dbReference type="GO" id="GO:0005886">
    <property type="term" value="C:plasma membrane"/>
    <property type="evidence" value="ECO:0007669"/>
    <property type="project" value="UniProtKB-SubCell"/>
</dbReference>
<comment type="subcellular location">
    <subcellularLocation>
        <location evidence="1">Cell membrane</location>
        <topology evidence="1">Multi-pass membrane protein</topology>
    </subcellularLocation>
</comment>
<protein>
    <submittedName>
        <fullName evidence="8">Lysophospholipid transporter LplT</fullName>
    </submittedName>
</protein>
<dbReference type="Pfam" id="PF07690">
    <property type="entry name" value="MFS_1"/>
    <property type="match status" value="1"/>
</dbReference>
<proteinExistence type="predicted"/>
<evidence type="ECO:0000313" key="8">
    <source>
        <dbReference type="EMBL" id="PRD65727.1"/>
    </source>
</evidence>
<feature type="transmembrane region" description="Helical" evidence="7">
    <location>
        <begin position="172"/>
        <end position="193"/>
    </location>
</feature>
<keyword evidence="6 7" id="KW-0472">Membrane</keyword>
<dbReference type="EMBL" id="PVLQ01000027">
    <property type="protein sequence ID" value="PRD65727.1"/>
    <property type="molecule type" value="Genomic_DNA"/>
</dbReference>
<keyword evidence="4 7" id="KW-0812">Transmembrane</keyword>
<evidence type="ECO:0000313" key="9">
    <source>
        <dbReference type="Proteomes" id="UP000238589"/>
    </source>
</evidence>
<feature type="transmembrane region" description="Helical" evidence="7">
    <location>
        <begin position="384"/>
        <end position="402"/>
    </location>
</feature>
<keyword evidence="9" id="KW-1185">Reference proteome</keyword>